<dbReference type="SUPFAM" id="SSF53649">
    <property type="entry name" value="Alkaline phosphatase-like"/>
    <property type="match status" value="1"/>
</dbReference>
<dbReference type="GO" id="GO:0046872">
    <property type="term" value="F:metal ion binding"/>
    <property type="evidence" value="ECO:0007669"/>
    <property type="project" value="UniProtKB-KW"/>
</dbReference>
<dbReference type="Gene3D" id="3.40.720.10">
    <property type="entry name" value="Alkaline Phosphatase, subunit A"/>
    <property type="match status" value="2"/>
</dbReference>
<dbReference type="PANTHER" id="PTHR10342">
    <property type="entry name" value="ARYLSULFATASE"/>
    <property type="match status" value="1"/>
</dbReference>
<evidence type="ECO:0000256" key="4">
    <source>
        <dbReference type="ARBA" id="ARBA00022837"/>
    </source>
</evidence>
<dbReference type="Gene3D" id="3.30.1120.10">
    <property type="match status" value="1"/>
</dbReference>
<dbReference type="RefSeq" id="XP_018331767.1">
    <property type="nucleotide sequence ID" value="XM_018476265.1"/>
</dbReference>
<dbReference type="GeneID" id="108741449"/>
<proteinExistence type="inferred from homology"/>
<dbReference type="Proteomes" id="UP000192223">
    <property type="component" value="Unplaced"/>
</dbReference>
<evidence type="ECO:0000313" key="9">
    <source>
        <dbReference type="RefSeq" id="XP_018331767.1"/>
    </source>
</evidence>
<dbReference type="KEGG" id="apln:108741449"/>
<feature type="signal peptide" evidence="6">
    <location>
        <begin position="1"/>
        <end position="28"/>
    </location>
</feature>
<keyword evidence="5" id="KW-0325">Glycoprotein</keyword>
<keyword evidence="8" id="KW-1185">Reference proteome</keyword>
<keyword evidence="4" id="KW-0106">Calcium</keyword>
<dbReference type="CDD" id="cd16029">
    <property type="entry name" value="4-S"/>
    <property type="match status" value="1"/>
</dbReference>
<dbReference type="InterPro" id="IPR000917">
    <property type="entry name" value="Sulfatase_N"/>
</dbReference>
<name>A0A1W4XG62_AGRPL</name>
<accession>A0A1W4XG62</accession>
<keyword evidence="3" id="KW-0479">Metal-binding</keyword>
<protein>
    <submittedName>
        <fullName evidence="9">Arylsulfatase B</fullName>
    </submittedName>
</protein>
<evidence type="ECO:0000256" key="5">
    <source>
        <dbReference type="ARBA" id="ARBA00023180"/>
    </source>
</evidence>
<dbReference type="OrthoDB" id="103349at2759"/>
<comment type="cofactor">
    <cofactor evidence="1">
        <name>Ca(2+)</name>
        <dbReference type="ChEBI" id="CHEBI:29108"/>
    </cofactor>
</comment>
<evidence type="ECO:0000256" key="6">
    <source>
        <dbReference type="SAM" id="SignalP"/>
    </source>
</evidence>
<evidence type="ECO:0000313" key="8">
    <source>
        <dbReference type="Proteomes" id="UP000192223"/>
    </source>
</evidence>
<evidence type="ECO:0000259" key="7">
    <source>
        <dbReference type="Pfam" id="PF00884"/>
    </source>
</evidence>
<dbReference type="InterPro" id="IPR017850">
    <property type="entry name" value="Alkaline_phosphatase_core_sf"/>
</dbReference>
<reference evidence="9" key="1">
    <citation type="submission" date="2025-08" db="UniProtKB">
        <authorList>
            <consortium name="RefSeq"/>
        </authorList>
    </citation>
    <scope>IDENTIFICATION</scope>
    <source>
        <tissue evidence="9">Entire body</tissue>
    </source>
</reference>
<dbReference type="GO" id="GO:0008484">
    <property type="term" value="F:sulfuric ester hydrolase activity"/>
    <property type="evidence" value="ECO:0007669"/>
    <property type="project" value="InterPro"/>
</dbReference>
<dbReference type="PANTHER" id="PTHR10342:SF264">
    <property type="entry name" value="MIP05773P-RELATED"/>
    <property type="match status" value="1"/>
</dbReference>
<dbReference type="InterPro" id="IPR047115">
    <property type="entry name" value="ARSB"/>
</dbReference>
<comment type="similarity">
    <text evidence="2">Belongs to the sulfatase family.</text>
</comment>
<evidence type="ECO:0000256" key="3">
    <source>
        <dbReference type="ARBA" id="ARBA00022723"/>
    </source>
</evidence>
<evidence type="ECO:0000256" key="2">
    <source>
        <dbReference type="ARBA" id="ARBA00008779"/>
    </source>
</evidence>
<dbReference type="Pfam" id="PF00884">
    <property type="entry name" value="Sulfatase"/>
    <property type="match status" value="1"/>
</dbReference>
<dbReference type="AlphaFoldDB" id="A0A1W4XG62"/>
<dbReference type="InParanoid" id="A0A1W4XG62"/>
<feature type="chain" id="PRO_5010744656" evidence="6">
    <location>
        <begin position="29"/>
        <end position="547"/>
    </location>
</feature>
<organism evidence="8 9">
    <name type="scientific">Agrilus planipennis</name>
    <name type="common">Emerald ash borer</name>
    <name type="synonym">Agrilus marcopoli</name>
    <dbReference type="NCBI Taxonomy" id="224129"/>
    <lineage>
        <taxon>Eukaryota</taxon>
        <taxon>Metazoa</taxon>
        <taxon>Ecdysozoa</taxon>
        <taxon>Arthropoda</taxon>
        <taxon>Hexapoda</taxon>
        <taxon>Insecta</taxon>
        <taxon>Pterygota</taxon>
        <taxon>Neoptera</taxon>
        <taxon>Endopterygota</taxon>
        <taxon>Coleoptera</taxon>
        <taxon>Polyphaga</taxon>
        <taxon>Elateriformia</taxon>
        <taxon>Buprestoidea</taxon>
        <taxon>Buprestidae</taxon>
        <taxon>Agrilinae</taxon>
        <taxon>Agrilus</taxon>
    </lineage>
</organism>
<gene>
    <name evidence="9" type="primary">LOC108741449</name>
</gene>
<feature type="domain" description="Sulfatase N-terminal" evidence="7">
    <location>
        <begin position="30"/>
        <end position="340"/>
    </location>
</feature>
<dbReference type="STRING" id="224129.A0A1W4XG62"/>
<sequence length="547" mass="60009">MLKQQMMMCVSFWLLVFVHVCCYVSTEAKPNIILIVADDLGWNDVGFHGSNQIPTPNIDALAYNGIILNEHYVQSSGTATRSSLFTGKYPIKLGDVESSGARESGFPLGRLSFWCDGGGQAVVGGSTVFGTGLTGTSVTGMSCGIGIRQWYSRPINGKYFNGFDLRKDLEPAWDFAGTYATDAITDYAVEVISNQAEDKPLFMVISHFAPHAGNEGKLLDAPPEAVGKFPHIIDAHRRIFAGMVSKLDDSVGRVVEALDQKGVVQNSVIIFLSDNGSPGTSRPFPNWGSNYPLRGLKGTLFEGGLRSVAFIWSPLLGQSSKVSIELIHVSDWLPTLVSAGGGETSLLDTDIDGIDLWSSLVYDFPSPRNEILLNIDEVTRCAALRFYNWKLIVGNPEVNETSNSYDGESGDENIKPVEYNVSAIQHSPVGKAIIKLSYNPASEVEYEILRQQATIKCLPEKAKKSTCDLSNGDICLFDIPKDPCEENNLVNFFPSVVRRMKRALVDYKSSLVPQPTRSFDIENADPKLFQFTWNPWLECANPSCSPT</sequence>
<keyword evidence="6" id="KW-0732">Signal</keyword>
<evidence type="ECO:0000256" key="1">
    <source>
        <dbReference type="ARBA" id="ARBA00001913"/>
    </source>
</evidence>